<evidence type="ECO:0000256" key="12">
    <source>
        <dbReference type="SAM" id="Phobius"/>
    </source>
</evidence>
<evidence type="ECO:0000256" key="9">
    <source>
        <dbReference type="ARBA" id="ARBA00022840"/>
    </source>
</evidence>
<dbReference type="InterPro" id="IPR011102">
    <property type="entry name" value="Sig_transdc_His_kinase_HWE"/>
</dbReference>
<evidence type="ECO:0000256" key="11">
    <source>
        <dbReference type="ARBA" id="ARBA00023136"/>
    </source>
</evidence>
<comment type="subcellular location">
    <subcellularLocation>
        <location evidence="2">Membrane</location>
    </subcellularLocation>
</comment>
<evidence type="ECO:0000256" key="8">
    <source>
        <dbReference type="ARBA" id="ARBA00022777"/>
    </source>
</evidence>
<comment type="catalytic activity">
    <reaction evidence="1">
        <text>ATP + protein L-histidine = ADP + protein N-phospho-L-histidine.</text>
        <dbReference type="EC" id="2.7.13.3"/>
    </reaction>
</comment>
<evidence type="ECO:0000256" key="6">
    <source>
        <dbReference type="ARBA" id="ARBA00022692"/>
    </source>
</evidence>
<dbReference type="InterPro" id="IPR036890">
    <property type="entry name" value="HATPase_C_sf"/>
</dbReference>
<evidence type="ECO:0000256" key="10">
    <source>
        <dbReference type="ARBA" id="ARBA00022989"/>
    </source>
</evidence>
<evidence type="ECO:0000256" key="3">
    <source>
        <dbReference type="ARBA" id="ARBA00012438"/>
    </source>
</evidence>
<keyword evidence="15" id="KW-1185">Reference proteome</keyword>
<dbReference type="Gene3D" id="3.30.450.350">
    <property type="entry name" value="CHASE domain"/>
    <property type="match status" value="1"/>
</dbReference>
<evidence type="ECO:0000256" key="7">
    <source>
        <dbReference type="ARBA" id="ARBA00022741"/>
    </source>
</evidence>
<dbReference type="Proteomes" id="UP000323300">
    <property type="component" value="Unassembled WGS sequence"/>
</dbReference>
<feature type="transmembrane region" description="Helical" evidence="12">
    <location>
        <begin position="21"/>
        <end position="41"/>
    </location>
</feature>
<keyword evidence="7" id="KW-0547">Nucleotide-binding</keyword>
<protein>
    <recommendedName>
        <fullName evidence="3">histidine kinase</fullName>
        <ecNumber evidence="3">2.7.13.3</ecNumber>
    </recommendedName>
</protein>
<keyword evidence="10 12" id="KW-1133">Transmembrane helix</keyword>
<dbReference type="PANTHER" id="PTHR41523">
    <property type="entry name" value="TWO-COMPONENT SYSTEM SENSOR PROTEIN"/>
    <property type="match status" value="1"/>
</dbReference>
<dbReference type="Pfam" id="PF07536">
    <property type="entry name" value="HWE_HK"/>
    <property type="match status" value="1"/>
</dbReference>
<organism evidence="14 15">
    <name type="scientific">Neomesorhizobium albiziae</name>
    <dbReference type="NCBI Taxonomy" id="335020"/>
    <lineage>
        <taxon>Bacteria</taxon>
        <taxon>Pseudomonadati</taxon>
        <taxon>Pseudomonadota</taxon>
        <taxon>Alphaproteobacteria</taxon>
        <taxon>Hyphomicrobiales</taxon>
        <taxon>Phyllobacteriaceae</taxon>
        <taxon>Neomesorhizobium</taxon>
    </lineage>
</organism>
<dbReference type="SMART" id="SM01079">
    <property type="entry name" value="CHASE"/>
    <property type="match status" value="1"/>
</dbReference>
<keyword evidence="6 12" id="KW-0812">Transmembrane</keyword>
<evidence type="ECO:0000256" key="2">
    <source>
        <dbReference type="ARBA" id="ARBA00004370"/>
    </source>
</evidence>
<keyword evidence="4" id="KW-0597">Phosphoprotein</keyword>
<gene>
    <name evidence="14" type="ORF">SAMN04488498_103108</name>
</gene>
<evidence type="ECO:0000313" key="15">
    <source>
        <dbReference type="Proteomes" id="UP000323300"/>
    </source>
</evidence>
<sequence length="556" mass="60648">MLQLGRLSIRERLPLKKLFPFAVFLSVALASLVMAGFAYFASQEAGRIKFAAAADDALARIGSRIDLHLLLLRASHAFFEAHKGQPTGDEFKVFVSGLNIDKTYTGLRGIGLLKIAGPDDDAAIEQEILNDYGIVRRIWPEESGKAKRLPIVMFEPSNEASLAAMGLDMYSDAARRRALDAAIEAPGAHATGRVQFGQTAEGPVYSGFLVFLRVDRPTEPSSPPAGILYAAFRANELFSAALGQTPLLPVNVEVFEGPAMPENLLFRSQVPPNPDLANSHLVTRELIVAGQPWTVQFRPTAGFELPASPIIPISLGIIGLVLAGAIAMLARWQDRAYTAVETLQNATEKSLLEKDLMLQEMKHRIKNSITRVLAMARQTASHSKNIDEFSASFAARLQAMAASQDMLTRSQWQKADLEELLKTELEQVFGKNLEAGVLSGPPVEIDEPTTQALGLTFHELATNALKYGDAGRGKGGLKVKWRLNGDGGRQTVLLTWSEDSEKPLSVPDKSSFGTKLIDMNITRELGGSIERAFGPEGLQVDIEIPLARQKKMLSRR</sequence>
<dbReference type="AlphaFoldDB" id="A0A1I3XCI8"/>
<keyword evidence="11 12" id="KW-0472">Membrane</keyword>
<dbReference type="InterPro" id="IPR006189">
    <property type="entry name" value="CHASE_dom"/>
</dbReference>
<evidence type="ECO:0000256" key="4">
    <source>
        <dbReference type="ARBA" id="ARBA00022553"/>
    </source>
</evidence>
<evidence type="ECO:0000256" key="1">
    <source>
        <dbReference type="ARBA" id="ARBA00000085"/>
    </source>
</evidence>
<keyword evidence="5" id="KW-0808">Transferase</keyword>
<feature type="domain" description="CHASE" evidence="13">
    <location>
        <begin position="148"/>
        <end position="296"/>
    </location>
</feature>
<dbReference type="EC" id="2.7.13.3" evidence="3"/>
<dbReference type="GO" id="GO:0005524">
    <property type="term" value="F:ATP binding"/>
    <property type="evidence" value="ECO:0007669"/>
    <property type="project" value="UniProtKB-KW"/>
</dbReference>
<dbReference type="Pfam" id="PF03924">
    <property type="entry name" value="CHASE"/>
    <property type="match status" value="1"/>
</dbReference>
<dbReference type="GO" id="GO:0016020">
    <property type="term" value="C:membrane"/>
    <property type="evidence" value="ECO:0007669"/>
    <property type="project" value="UniProtKB-SubCell"/>
</dbReference>
<name>A0A1I3XCI8_9HYPH</name>
<feature type="transmembrane region" description="Helical" evidence="12">
    <location>
        <begin position="310"/>
        <end position="330"/>
    </location>
</feature>
<dbReference type="PROSITE" id="PS50839">
    <property type="entry name" value="CHASE"/>
    <property type="match status" value="1"/>
</dbReference>
<dbReference type="PANTHER" id="PTHR41523:SF8">
    <property type="entry name" value="ETHYLENE RESPONSE SENSOR PROTEIN"/>
    <property type="match status" value="1"/>
</dbReference>
<dbReference type="EMBL" id="FOSL01000003">
    <property type="protein sequence ID" value="SFK16756.1"/>
    <property type="molecule type" value="Genomic_DNA"/>
</dbReference>
<reference evidence="14 15" key="1">
    <citation type="submission" date="2016-10" db="EMBL/GenBank/DDBJ databases">
        <authorList>
            <person name="Varghese N."/>
            <person name="Submissions S."/>
        </authorList>
    </citation>
    <scope>NUCLEOTIDE SEQUENCE [LARGE SCALE GENOMIC DNA]</scope>
    <source>
        <strain evidence="14 15">DSM 21822</strain>
    </source>
</reference>
<dbReference type="InterPro" id="IPR042240">
    <property type="entry name" value="CHASE_sf"/>
</dbReference>
<evidence type="ECO:0000256" key="5">
    <source>
        <dbReference type="ARBA" id="ARBA00022679"/>
    </source>
</evidence>
<dbReference type="Gene3D" id="3.30.565.10">
    <property type="entry name" value="Histidine kinase-like ATPase, C-terminal domain"/>
    <property type="match status" value="1"/>
</dbReference>
<dbReference type="GO" id="GO:0004673">
    <property type="term" value="F:protein histidine kinase activity"/>
    <property type="evidence" value="ECO:0007669"/>
    <property type="project" value="UniProtKB-EC"/>
</dbReference>
<evidence type="ECO:0000259" key="13">
    <source>
        <dbReference type="PROSITE" id="PS50839"/>
    </source>
</evidence>
<accession>A0A1I3XCI8</accession>
<dbReference type="GO" id="GO:0007165">
    <property type="term" value="P:signal transduction"/>
    <property type="evidence" value="ECO:0007669"/>
    <property type="project" value="UniProtKB-ARBA"/>
</dbReference>
<keyword evidence="9" id="KW-0067">ATP-binding</keyword>
<dbReference type="SMART" id="SM00911">
    <property type="entry name" value="HWE_HK"/>
    <property type="match status" value="1"/>
</dbReference>
<keyword evidence="8" id="KW-0418">Kinase</keyword>
<proteinExistence type="predicted"/>
<evidence type="ECO:0000313" key="14">
    <source>
        <dbReference type="EMBL" id="SFK16756.1"/>
    </source>
</evidence>